<proteinExistence type="predicted"/>
<evidence type="ECO:0000256" key="1">
    <source>
        <dbReference type="SAM" id="Phobius"/>
    </source>
</evidence>
<dbReference type="EMBL" id="GG671995">
    <property type="protein sequence ID" value="EER17810.1"/>
    <property type="molecule type" value="Genomic_DNA"/>
</dbReference>
<keyword evidence="3" id="KW-1185">Reference proteome</keyword>
<dbReference type="GeneID" id="9087191"/>
<dbReference type="OMA" id="VAIACTW"/>
<dbReference type="OrthoDB" id="467458at2759"/>
<evidence type="ECO:0000313" key="2">
    <source>
        <dbReference type="EMBL" id="EER17810.1"/>
    </source>
</evidence>
<organism evidence="3">
    <name type="scientific">Perkinsus marinus (strain ATCC 50983 / TXsc)</name>
    <dbReference type="NCBI Taxonomy" id="423536"/>
    <lineage>
        <taxon>Eukaryota</taxon>
        <taxon>Sar</taxon>
        <taxon>Alveolata</taxon>
        <taxon>Perkinsozoa</taxon>
        <taxon>Perkinsea</taxon>
        <taxon>Perkinsida</taxon>
        <taxon>Perkinsidae</taxon>
        <taxon>Perkinsus</taxon>
    </lineage>
</organism>
<feature type="transmembrane region" description="Helical" evidence="1">
    <location>
        <begin position="214"/>
        <end position="233"/>
    </location>
</feature>
<sequence length="260" mass="29022">MSATEVDSVSLVKIPKPPILPLLERTVSLFVALILAVAIACTWWTWGYQWVYDPKSGEWPLAKCPPIQDASQHRGVGPDGPRCQVSLRASPLTLETLVNASLAVPEISSLRERRNKCVLPSFGKVDTDILCYMQHSCSDVCQTYQNGQWTRCPDPDRLEMDRKFGADPQMCVVRVGGNGGKTVNVEMPCIDVLDGAYCNEGYTLTPSNVITMRGMVLATVFITLFWLLAELLLRNVDMENRKEKMLGMQRMAKELPAKKE</sequence>
<protein>
    <recommendedName>
        <fullName evidence="4">Transmembrane protein</fullName>
    </recommendedName>
</protein>
<accession>C5KCE8</accession>
<keyword evidence="1" id="KW-1133">Transmembrane helix</keyword>
<evidence type="ECO:0000313" key="3">
    <source>
        <dbReference type="Proteomes" id="UP000007800"/>
    </source>
</evidence>
<keyword evidence="1" id="KW-0812">Transmembrane</keyword>
<gene>
    <name evidence="2" type="ORF">Pmar_PMAR023740</name>
</gene>
<dbReference type="AlphaFoldDB" id="C5KCE8"/>
<name>C5KCE8_PERM5</name>
<dbReference type="InParanoid" id="C5KCE8"/>
<dbReference type="RefSeq" id="XP_002786014.1">
    <property type="nucleotide sequence ID" value="XM_002785968.1"/>
</dbReference>
<feature type="transmembrane region" description="Helical" evidence="1">
    <location>
        <begin position="26"/>
        <end position="46"/>
    </location>
</feature>
<dbReference type="Proteomes" id="UP000007800">
    <property type="component" value="Unassembled WGS sequence"/>
</dbReference>
<keyword evidence="1" id="KW-0472">Membrane</keyword>
<evidence type="ECO:0008006" key="4">
    <source>
        <dbReference type="Google" id="ProtNLM"/>
    </source>
</evidence>
<reference evidence="2 3" key="1">
    <citation type="submission" date="2008-07" db="EMBL/GenBank/DDBJ databases">
        <authorList>
            <person name="El-Sayed N."/>
            <person name="Caler E."/>
            <person name="Inman J."/>
            <person name="Amedeo P."/>
            <person name="Hass B."/>
            <person name="Wortman J."/>
        </authorList>
    </citation>
    <scope>NUCLEOTIDE SEQUENCE [LARGE SCALE GENOMIC DNA]</scope>
    <source>
        <strain evidence="3">ATCC 50983 / TXsc</strain>
    </source>
</reference>